<organism evidence="1 2">
    <name type="scientific">Vibrio alginolyticus</name>
    <dbReference type="NCBI Taxonomy" id="663"/>
    <lineage>
        <taxon>Bacteria</taxon>
        <taxon>Pseudomonadati</taxon>
        <taxon>Pseudomonadota</taxon>
        <taxon>Gammaproteobacteria</taxon>
        <taxon>Vibrionales</taxon>
        <taxon>Vibrionaceae</taxon>
        <taxon>Vibrio</taxon>
    </lineage>
</organism>
<gene>
    <name evidence="1" type="ORF">F0254_20860</name>
</gene>
<dbReference type="AlphaFoldDB" id="A0A7Y4F0V3"/>
<dbReference type="GeneID" id="45028895"/>
<dbReference type="EMBL" id="VTYF01000016">
    <property type="protein sequence ID" value="NOI11290.1"/>
    <property type="molecule type" value="Genomic_DNA"/>
</dbReference>
<comment type="caution">
    <text evidence="1">The sequence shown here is derived from an EMBL/GenBank/DDBJ whole genome shotgun (WGS) entry which is preliminary data.</text>
</comment>
<evidence type="ECO:0000313" key="1">
    <source>
        <dbReference type="EMBL" id="NOI11290.1"/>
    </source>
</evidence>
<protein>
    <recommendedName>
        <fullName evidence="3">Antirepressor</fullName>
    </recommendedName>
</protein>
<reference evidence="1 2" key="1">
    <citation type="submission" date="2019-09" db="EMBL/GenBank/DDBJ databases">
        <title>Draft genome sequencing and comparative genomics of hatchery-associated Vibrios.</title>
        <authorList>
            <person name="Kehlet-Delgado H."/>
            <person name="Mueller R.S."/>
        </authorList>
    </citation>
    <scope>NUCLEOTIDE SEQUENCE [LARGE SCALE GENOMIC DNA]</scope>
    <source>
        <strain evidence="1 2">081416A</strain>
    </source>
</reference>
<dbReference type="Proteomes" id="UP000532247">
    <property type="component" value="Unassembled WGS sequence"/>
</dbReference>
<name>A0A7Y4F0V3_VIBAL</name>
<dbReference type="RefSeq" id="WP_012842284.1">
    <property type="nucleotide sequence ID" value="NZ_CP099950.1"/>
</dbReference>
<accession>A0A7Y4F0V3</accession>
<dbReference type="Pfam" id="PF12472">
    <property type="entry name" value="DUF3693"/>
    <property type="match status" value="1"/>
</dbReference>
<dbReference type="InterPro" id="IPR021096">
    <property type="entry name" value="Vibrio_phage_VSK_Orf152"/>
</dbReference>
<evidence type="ECO:0000313" key="2">
    <source>
        <dbReference type="Proteomes" id="UP000532247"/>
    </source>
</evidence>
<sequence length="122" mass="13572">MYTNKLIDAYKEQMNYIQYKQIAHDLGVSPQMLTEVRKGRSYLNENQILMLAETIGEDKEKALIGLAMDKAKTHEAQTLWQNIGKKFNGLGLSSISMACAGLALVIASPQEPLHQCALCILC</sequence>
<evidence type="ECO:0008006" key="3">
    <source>
        <dbReference type="Google" id="ProtNLM"/>
    </source>
</evidence>
<proteinExistence type="predicted"/>